<dbReference type="EC" id="3.1.4.11" evidence="2"/>
<dbReference type="Proteomes" id="UP001162164">
    <property type="component" value="Unassembled WGS sequence"/>
</dbReference>
<dbReference type="Pfam" id="PF00388">
    <property type="entry name" value="PI-PLC-X"/>
    <property type="match status" value="1"/>
</dbReference>
<feature type="region of interest" description="Disordered" evidence="3">
    <location>
        <begin position="575"/>
        <end position="600"/>
    </location>
</feature>
<dbReference type="InterPro" id="IPR000159">
    <property type="entry name" value="RA_dom"/>
</dbReference>
<feature type="region of interest" description="Disordered" evidence="3">
    <location>
        <begin position="1059"/>
        <end position="1084"/>
    </location>
</feature>
<dbReference type="PROSITE" id="PS50007">
    <property type="entry name" value="PIPLC_X_DOMAIN"/>
    <property type="match status" value="1"/>
</dbReference>
<dbReference type="PANTHER" id="PTHR10336:SF6">
    <property type="entry name" value="1-PHOSPHATIDYLINOSITOL 4,5-BISPHOSPHATE PHOSPHODIESTERASE EPSILON-1"/>
    <property type="match status" value="1"/>
</dbReference>
<evidence type="ECO:0000256" key="2">
    <source>
        <dbReference type="RuleBase" id="RU361133"/>
    </source>
</evidence>
<evidence type="ECO:0000259" key="4">
    <source>
        <dbReference type="PROSITE" id="PS50004"/>
    </source>
</evidence>
<dbReference type="SUPFAM" id="SSF54236">
    <property type="entry name" value="Ubiquitin-like"/>
    <property type="match status" value="2"/>
</dbReference>
<evidence type="ECO:0000259" key="5">
    <source>
        <dbReference type="PROSITE" id="PS50008"/>
    </source>
</evidence>
<feature type="domain" description="Ras-associating" evidence="6">
    <location>
        <begin position="1100"/>
        <end position="1197"/>
    </location>
</feature>
<keyword evidence="2" id="KW-0443">Lipid metabolism</keyword>
<dbReference type="Pfam" id="PF09279">
    <property type="entry name" value="EF-hand_like"/>
    <property type="match status" value="1"/>
</dbReference>
<dbReference type="SMART" id="SM00148">
    <property type="entry name" value="PLCXc"/>
    <property type="match status" value="1"/>
</dbReference>
<dbReference type="SMART" id="SM00314">
    <property type="entry name" value="RA"/>
    <property type="match status" value="2"/>
</dbReference>
<gene>
    <name evidence="7" type="ORF">NQ317_004948</name>
</gene>
<dbReference type="InterPro" id="IPR000008">
    <property type="entry name" value="C2_dom"/>
</dbReference>
<dbReference type="InterPro" id="IPR035892">
    <property type="entry name" value="C2_domain_sf"/>
</dbReference>
<organism evidence="7 8">
    <name type="scientific">Molorchus minor</name>
    <dbReference type="NCBI Taxonomy" id="1323400"/>
    <lineage>
        <taxon>Eukaryota</taxon>
        <taxon>Metazoa</taxon>
        <taxon>Ecdysozoa</taxon>
        <taxon>Arthropoda</taxon>
        <taxon>Hexapoda</taxon>
        <taxon>Insecta</taxon>
        <taxon>Pterygota</taxon>
        <taxon>Neoptera</taxon>
        <taxon>Endopterygota</taxon>
        <taxon>Coleoptera</taxon>
        <taxon>Polyphaga</taxon>
        <taxon>Cucujiformia</taxon>
        <taxon>Chrysomeloidea</taxon>
        <taxon>Cerambycidae</taxon>
        <taxon>Lamiinae</taxon>
        <taxon>Monochamini</taxon>
        <taxon>Molorchus</taxon>
    </lineage>
</organism>
<comment type="caution">
    <text evidence="7">The sequence shown here is derived from an EMBL/GenBank/DDBJ whole genome shotgun (WGS) entry which is preliminary data.</text>
</comment>
<dbReference type="SMART" id="SM00239">
    <property type="entry name" value="C2"/>
    <property type="match status" value="1"/>
</dbReference>
<feature type="domain" description="PI-PLC Y-box" evidence="5">
    <location>
        <begin position="742"/>
        <end position="910"/>
    </location>
</feature>
<accession>A0ABQ9K3F6</accession>
<dbReference type="InterPro" id="IPR000909">
    <property type="entry name" value="PLipase_C_PInositol-sp_X_dom"/>
</dbReference>
<dbReference type="InterPro" id="IPR001192">
    <property type="entry name" value="PI-PLC_fam"/>
</dbReference>
<dbReference type="CDD" id="cd00275">
    <property type="entry name" value="C2_PLC_like"/>
    <property type="match status" value="1"/>
</dbReference>
<dbReference type="InterPro" id="IPR017946">
    <property type="entry name" value="PLC-like_Pdiesterase_TIM-brl"/>
</dbReference>
<dbReference type="InterPro" id="IPR015359">
    <property type="entry name" value="PLC_EF-hand-like"/>
</dbReference>
<evidence type="ECO:0000259" key="6">
    <source>
        <dbReference type="PROSITE" id="PS50200"/>
    </source>
</evidence>
<dbReference type="PROSITE" id="PS50200">
    <property type="entry name" value="RA"/>
    <property type="match status" value="2"/>
</dbReference>
<keyword evidence="1" id="KW-0807">Transducer</keyword>
<dbReference type="PROSITE" id="PS50008">
    <property type="entry name" value="PIPLC_Y_DOMAIN"/>
    <property type="match status" value="1"/>
</dbReference>
<feature type="compositionally biased region" description="Acidic residues" evidence="3">
    <location>
        <begin position="581"/>
        <end position="595"/>
    </location>
</feature>
<dbReference type="Gene3D" id="2.60.40.150">
    <property type="entry name" value="C2 domain"/>
    <property type="match status" value="1"/>
</dbReference>
<dbReference type="InterPro" id="IPR046974">
    <property type="entry name" value="PLC_epsilon1_EF"/>
</dbReference>
<feature type="domain" description="Ras-associating" evidence="6">
    <location>
        <begin position="1241"/>
        <end position="1325"/>
    </location>
</feature>
<evidence type="ECO:0000313" key="7">
    <source>
        <dbReference type="EMBL" id="KAJ8984689.1"/>
    </source>
</evidence>
<name>A0ABQ9K3F6_9CUCU</name>
<dbReference type="CDD" id="cd17114">
    <property type="entry name" value="RA_PLC-epsilon"/>
    <property type="match status" value="1"/>
</dbReference>
<dbReference type="Pfam" id="PF00788">
    <property type="entry name" value="RA"/>
    <property type="match status" value="2"/>
</dbReference>
<dbReference type="PRINTS" id="PR00390">
    <property type="entry name" value="PHPHLIPASEC"/>
</dbReference>
<dbReference type="SUPFAM" id="SSF49562">
    <property type="entry name" value="C2 domain (Calcium/lipid-binding domain, CaLB)"/>
    <property type="match status" value="1"/>
</dbReference>
<keyword evidence="2" id="KW-0442">Lipid degradation</keyword>
<dbReference type="PANTHER" id="PTHR10336">
    <property type="entry name" value="PHOSPHOINOSITIDE-SPECIFIC PHOSPHOLIPASE C FAMILY PROTEIN"/>
    <property type="match status" value="1"/>
</dbReference>
<comment type="catalytic activity">
    <reaction evidence="2">
        <text>a 1,2-diacyl-sn-glycero-3-phospho-(1D-myo-inositol-4,5-bisphosphate) + H2O = 1D-myo-inositol 1,4,5-trisphosphate + a 1,2-diacyl-sn-glycerol + H(+)</text>
        <dbReference type="Rhea" id="RHEA:33179"/>
        <dbReference type="ChEBI" id="CHEBI:15377"/>
        <dbReference type="ChEBI" id="CHEBI:15378"/>
        <dbReference type="ChEBI" id="CHEBI:17815"/>
        <dbReference type="ChEBI" id="CHEBI:58456"/>
        <dbReference type="ChEBI" id="CHEBI:203600"/>
        <dbReference type="EC" id="3.1.4.11"/>
    </reaction>
</comment>
<protein>
    <recommendedName>
        <fullName evidence="2">Phosphoinositide phospholipase C</fullName>
        <ecNumber evidence="2">3.1.4.11</ecNumber>
    </recommendedName>
</protein>
<dbReference type="InterPro" id="IPR001711">
    <property type="entry name" value="PLipase_C_Pinositol-sp_Y"/>
</dbReference>
<evidence type="ECO:0000256" key="3">
    <source>
        <dbReference type="SAM" id="MobiDB-lite"/>
    </source>
</evidence>
<evidence type="ECO:0000256" key="1">
    <source>
        <dbReference type="ARBA" id="ARBA00023224"/>
    </source>
</evidence>
<dbReference type="SUPFAM" id="SSF51695">
    <property type="entry name" value="PLC-like phosphodiesterases"/>
    <property type="match status" value="1"/>
</dbReference>
<keyword evidence="2" id="KW-0378">Hydrolase</keyword>
<feature type="domain" description="C2" evidence="4">
    <location>
        <begin position="915"/>
        <end position="1041"/>
    </location>
</feature>
<feature type="compositionally biased region" description="Basic and acidic residues" evidence="3">
    <location>
        <begin position="1410"/>
        <end position="1422"/>
    </location>
</feature>
<dbReference type="EMBL" id="JAPWTJ010000028">
    <property type="protein sequence ID" value="KAJ8984689.1"/>
    <property type="molecule type" value="Genomic_DNA"/>
</dbReference>
<proteinExistence type="predicted"/>
<sequence length="1455" mass="164666">MFAIKRFLDLMAVKEVHLGGRDFEKEQELTNAARRYGLNHEPGNECALTILYGYGLSDNRLLYIVCPPVMCRVWFSGLCWLVRGLSRQNALCDRRLLWLREQYTQLYHEDGYCCGPLAADAIRSFGGRDWSLAGMTASTAPSGETGVLRREDRSLRSQFIEPATMCMESSYWRNPTHHRQSTPTTFSEHQHDVARHHSLGQLAYNSSQPKFDRDRHGSTEHLWHGRHPRVGSILYDTQLDFVDFVTLFRSFSLLIRKDLRDLFEQLAISYRSMAVNTTKINGVKSKADQPKKPQKFGLLTRNSAAELEGTVVNSQKKIFDAIAAASIFTNCAGIDTNNSQVITMSTFTKFLETRQMEIWSEDQIKALIQRHEPDATLRAQNCLSFEGFARYLLDKDNFAFIPERQVPDDSEMARPMSTYYIASSHNTYLTGHQLKGESSVELYSQVLLTGCRCVELDCWDGDDGFPMIYHGHTFTTKIPFSAVIETIDKNAFVASPYPVILSIENHCSLQQQTRMAHIFQRLFGEKLVTSFLFESDYSDEPMLPSPEQLKYRILIKNKKLIMEVPQPLSFVTPSSSSFNDDFSDDDYDDDDDEDNLDGKRHPYTVCNKSVKPWYTRIQGDGGQLLNPETFSMECSDIFMIYPFKNFSSSPKRLKSFISPVSRLGEEIEKVLKGYSMNLSEHSIAEVSGFKSRPPYKAIHGISINDSPRPYGVSHAVAKTSSQKRAAVDDKLKKKSSQISKELSDLVVYVQAIKFRGLNAISPSSSVKQRQKPVTCSVSSSATSGISSASNISSSGLASESDTIIFEAETQKRPNMHLPCYQCSSINENTAKKLCRKQPLALLAHTQTQLMRTYPAGMRIDSSNFNPVIFWSFGIQMSALNYQTDDTPMQLNTALFETNGKCGFVSKPCIMWDKSHVMYRRFNPWDKEFDGLHSCQIVINIVSGQYVGQANVNLSTYVEVEIIGIQVDCSKQKTKIVQRNALNPIWNDTFHFRVMFQDLAFLRFTVFDATSNHLLTQRCLPLKCLRPGYRHLRLRSTQNKPLNMSTLFIYSRVEEESLENTETRDGIVDRPPPAETEVPEPGHTASPFVGISGTPLCVKRRMFFLMVYGVVSEEPYTILKITQESTTQDVLLLCLQKAGFSSNKLNDYILVEEVARGWEKKDHNLPATQRILDLHERPLQAQSQWKGEGRFVLKRMGDDPSSRAWLSSIRSVANREREARKSDGAPSNAWEENDTFLVCIYNVSPEIPYAILKVPLDACAQDVLAQALVKARRLEDPMNFVIVEELEWGGTSHNIQQRALADNENVYSAQSHWQTIGRFIMQERANATPTSLRKNRITSSLRLATLDRISRGLNVARNVATNSMKMPVQVALSDPTTSKWKSKTGEDSKNKSGSRSKGNSEKDTTSTGSASKKEINREVHSEGETLSDDETKDTDILSAVSRLKKVSLRKLKEWKS</sequence>
<dbReference type="InterPro" id="IPR011992">
    <property type="entry name" value="EF-hand-dom_pair"/>
</dbReference>
<keyword evidence="8" id="KW-1185">Reference proteome</keyword>
<dbReference type="Pfam" id="PF00168">
    <property type="entry name" value="C2"/>
    <property type="match status" value="1"/>
</dbReference>
<dbReference type="SUPFAM" id="SSF47473">
    <property type="entry name" value="EF-hand"/>
    <property type="match status" value="1"/>
</dbReference>
<dbReference type="SMART" id="SM00149">
    <property type="entry name" value="PLCYc"/>
    <property type="match status" value="1"/>
</dbReference>
<dbReference type="CDD" id="cd16203">
    <property type="entry name" value="EFh_PI-PLCepsilon"/>
    <property type="match status" value="1"/>
</dbReference>
<dbReference type="Pfam" id="PF00387">
    <property type="entry name" value="PI-PLC-Y"/>
    <property type="match status" value="1"/>
</dbReference>
<evidence type="ECO:0000313" key="8">
    <source>
        <dbReference type="Proteomes" id="UP001162164"/>
    </source>
</evidence>
<feature type="region of interest" description="Disordered" evidence="3">
    <location>
        <begin position="1365"/>
        <end position="1434"/>
    </location>
</feature>
<dbReference type="Gene3D" id="3.20.20.190">
    <property type="entry name" value="Phosphatidylinositol (PI) phosphodiesterase"/>
    <property type="match status" value="1"/>
</dbReference>
<dbReference type="InterPro" id="IPR029071">
    <property type="entry name" value="Ubiquitin-like_domsf"/>
</dbReference>
<dbReference type="PROSITE" id="PS50004">
    <property type="entry name" value="C2"/>
    <property type="match status" value="1"/>
</dbReference>
<dbReference type="CDD" id="cd08596">
    <property type="entry name" value="PI-PLCc_epsilon"/>
    <property type="match status" value="1"/>
</dbReference>
<reference evidence="7" key="1">
    <citation type="journal article" date="2023" name="Insect Mol. Biol.">
        <title>Genome sequencing provides insights into the evolution of gene families encoding plant cell wall-degrading enzymes in longhorned beetles.</title>
        <authorList>
            <person name="Shin N.R."/>
            <person name="Okamura Y."/>
            <person name="Kirsch R."/>
            <person name="Pauchet Y."/>
        </authorList>
    </citation>
    <scope>NUCLEOTIDE SEQUENCE</scope>
    <source>
        <strain evidence="7">MMC_N1</strain>
    </source>
</reference>
<dbReference type="Gene3D" id="3.10.20.90">
    <property type="entry name" value="Phosphatidylinositol 3-kinase Catalytic Subunit, Chain A, domain 1"/>
    <property type="match status" value="2"/>
</dbReference>
<dbReference type="Gene3D" id="1.10.238.10">
    <property type="entry name" value="EF-hand"/>
    <property type="match status" value="1"/>
</dbReference>
<dbReference type="InterPro" id="IPR046973">
    <property type="entry name" value="PLC-epsilon1_cat"/>
</dbReference>